<dbReference type="AlphaFoldDB" id="A0A1G8RSX4"/>
<protein>
    <submittedName>
        <fullName evidence="1">Uncharacterized protein</fullName>
    </submittedName>
</protein>
<dbReference type="STRING" id="89065.SAMN05216605_12345"/>
<sequence>MKPPTHAVMQKEYVTVINFNLFSLLFRPLGGPACCWVDVIRRAKLIQPVNMPVKQRILNRLTTLHGVS</sequence>
<dbReference type="EMBL" id="FNCO01000023">
    <property type="protein sequence ID" value="SDJ20023.1"/>
    <property type="molecule type" value="Genomic_DNA"/>
</dbReference>
<dbReference type="Proteomes" id="UP000182894">
    <property type="component" value="Unassembled WGS sequence"/>
</dbReference>
<reference evidence="2" key="1">
    <citation type="submission" date="2016-10" db="EMBL/GenBank/DDBJ databases">
        <authorList>
            <person name="Varghese N."/>
            <person name="Submissions S."/>
        </authorList>
    </citation>
    <scope>NUCLEOTIDE SEQUENCE [LARGE SCALE GENOMIC DNA]</scope>
    <source>
        <strain evidence="2">ATCC 700689</strain>
    </source>
</reference>
<keyword evidence="2" id="KW-1185">Reference proteome</keyword>
<name>A0A1G8RSX4_9PSED</name>
<proteinExistence type="predicted"/>
<evidence type="ECO:0000313" key="1">
    <source>
        <dbReference type="EMBL" id="SDJ20023.1"/>
    </source>
</evidence>
<evidence type="ECO:0000313" key="2">
    <source>
        <dbReference type="Proteomes" id="UP000182894"/>
    </source>
</evidence>
<organism evidence="1 2">
    <name type="scientific">Pseudomonas abietaniphila</name>
    <dbReference type="NCBI Taxonomy" id="89065"/>
    <lineage>
        <taxon>Bacteria</taxon>
        <taxon>Pseudomonadati</taxon>
        <taxon>Pseudomonadota</taxon>
        <taxon>Gammaproteobacteria</taxon>
        <taxon>Pseudomonadales</taxon>
        <taxon>Pseudomonadaceae</taxon>
        <taxon>Pseudomonas</taxon>
    </lineage>
</organism>
<gene>
    <name evidence="1" type="ORF">SAMN05216605_12345</name>
</gene>
<accession>A0A1G8RSX4</accession>